<keyword evidence="1" id="KW-0812">Transmembrane</keyword>
<keyword evidence="1" id="KW-1133">Transmembrane helix</keyword>
<evidence type="ECO:0000256" key="1">
    <source>
        <dbReference type="SAM" id="Phobius"/>
    </source>
</evidence>
<dbReference type="AlphaFoldDB" id="A0A2H0RL70"/>
<keyword evidence="1" id="KW-0472">Membrane</keyword>
<accession>A0A2H0RL70</accession>
<sequence length="188" mass="20810">MMITPEQRRNGIIGIIILCLLAILLVWFFLFRSPAETPVELDPGAVPTANVKDNTTTPSVAPLISPDTANAKTVTRNFAERFGTYSTDVPFTNIEEVRELATPEYFAQLQSQVFTLPEGTEYQGRTTRAISTEQTSGSETSGVMTFSVTVQHEITTGNRLNAELQYQTAQVAVEKRGSVWLVSSFTWQ</sequence>
<name>A0A2H0RL70_9BACT</name>
<organism evidence="2 3">
    <name type="scientific">Candidatus Uhrbacteria bacterium CG10_big_fil_rev_8_21_14_0_10_50_16</name>
    <dbReference type="NCBI Taxonomy" id="1975039"/>
    <lineage>
        <taxon>Bacteria</taxon>
        <taxon>Candidatus Uhriibacteriota</taxon>
    </lineage>
</organism>
<dbReference type="Proteomes" id="UP000230084">
    <property type="component" value="Unassembled WGS sequence"/>
</dbReference>
<dbReference type="EMBL" id="PCYM01000010">
    <property type="protein sequence ID" value="PIR47292.1"/>
    <property type="molecule type" value="Genomic_DNA"/>
</dbReference>
<feature type="transmembrane region" description="Helical" evidence="1">
    <location>
        <begin position="12"/>
        <end position="31"/>
    </location>
</feature>
<evidence type="ECO:0000313" key="3">
    <source>
        <dbReference type="Proteomes" id="UP000230084"/>
    </source>
</evidence>
<protein>
    <submittedName>
        <fullName evidence="2">Uncharacterized protein</fullName>
    </submittedName>
</protein>
<evidence type="ECO:0000313" key="2">
    <source>
        <dbReference type="EMBL" id="PIR47292.1"/>
    </source>
</evidence>
<gene>
    <name evidence="2" type="ORF">COV06_04380</name>
</gene>
<reference evidence="2 3" key="1">
    <citation type="submission" date="2017-09" db="EMBL/GenBank/DDBJ databases">
        <title>Depth-based differentiation of microbial function through sediment-hosted aquifers and enrichment of novel symbionts in the deep terrestrial subsurface.</title>
        <authorList>
            <person name="Probst A.J."/>
            <person name="Ladd B."/>
            <person name="Jarett J.K."/>
            <person name="Geller-Mcgrath D.E."/>
            <person name="Sieber C.M."/>
            <person name="Emerson J.B."/>
            <person name="Anantharaman K."/>
            <person name="Thomas B.C."/>
            <person name="Malmstrom R."/>
            <person name="Stieglmeier M."/>
            <person name="Klingl A."/>
            <person name="Woyke T."/>
            <person name="Ryan C.M."/>
            <person name="Banfield J.F."/>
        </authorList>
    </citation>
    <scope>NUCLEOTIDE SEQUENCE [LARGE SCALE GENOMIC DNA]</scope>
    <source>
        <strain evidence="2">CG10_big_fil_rev_8_21_14_0_10_50_16</strain>
    </source>
</reference>
<comment type="caution">
    <text evidence="2">The sequence shown here is derived from an EMBL/GenBank/DDBJ whole genome shotgun (WGS) entry which is preliminary data.</text>
</comment>
<proteinExistence type="predicted"/>